<gene>
    <name evidence="15" type="primary">MYT1L</name>
</gene>
<dbReference type="Proteomes" id="UP000007754">
    <property type="component" value="Chromosome 3"/>
</dbReference>
<evidence type="ECO:0000256" key="10">
    <source>
        <dbReference type="ARBA" id="ARBA00023242"/>
    </source>
</evidence>
<dbReference type="PANTHER" id="PTHR10816:SF11">
    <property type="entry name" value="MYELIN TRANSCRIPTION FACTOR 1-LIKE PROTEIN"/>
    <property type="match status" value="1"/>
</dbReference>
<evidence type="ECO:0000256" key="2">
    <source>
        <dbReference type="ARBA" id="ARBA00010194"/>
    </source>
</evidence>
<keyword evidence="4" id="KW-0677">Repeat</keyword>
<reference evidence="15" key="3">
    <citation type="submission" date="2025-09" db="UniProtKB">
        <authorList>
            <consortium name="Ensembl"/>
        </authorList>
    </citation>
    <scope>IDENTIFICATION</scope>
</reference>
<dbReference type="GO" id="GO:0030154">
    <property type="term" value="P:cell differentiation"/>
    <property type="evidence" value="ECO:0007669"/>
    <property type="project" value="UniProtKB-KW"/>
</dbReference>
<keyword evidence="10" id="KW-0539">Nucleus</keyword>
<feature type="region of interest" description="Disordered" evidence="13">
    <location>
        <begin position="401"/>
        <end position="459"/>
    </location>
</feature>
<dbReference type="Pfam" id="PF01530">
    <property type="entry name" value="zf-C2HC"/>
    <property type="match status" value="6"/>
</dbReference>
<evidence type="ECO:0000256" key="13">
    <source>
        <dbReference type="SAM" id="MobiDB-lite"/>
    </source>
</evidence>
<evidence type="ECO:0000256" key="7">
    <source>
        <dbReference type="ARBA" id="ARBA00023015"/>
    </source>
</evidence>
<protein>
    <submittedName>
        <fullName evidence="15">Myelin transcription factor 1 like</fullName>
    </submittedName>
</protein>
<evidence type="ECO:0000256" key="4">
    <source>
        <dbReference type="ARBA" id="ARBA00022737"/>
    </source>
</evidence>
<feature type="compositionally biased region" description="Acidic residues" evidence="13">
    <location>
        <begin position="89"/>
        <end position="118"/>
    </location>
</feature>
<dbReference type="GeneTree" id="ENSGT00940000155671"/>
<dbReference type="PROSITE" id="PS51802">
    <property type="entry name" value="ZF_CCHHC"/>
    <property type="match status" value="6"/>
</dbReference>
<dbReference type="Pfam" id="PF08474">
    <property type="entry name" value="MYT1"/>
    <property type="match status" value="1"/>
</dbReference>
<dbReference type="InterPro" id="IPR036060">
    <property type="entry name" value="Znf_C2H2C_sf"/>
</dbReference>
<feature type="region of interest" description="Disordered" evidence="13">
    <location>
        <begin position="171"/>
        <end position="193"/>
    </location>
</feature>
<dbReference type="Ensembl" id="ENSTGUT00000013509.2">
    <property type="protein sequence ID" value="ENSTGUP00000013357.2"/>
    <property type="gene ID" value="ENSTGUG00000012971.2"/>
</dbReference>
<accession>H0ZRW3</accession>
<dbReference type="GO" id="GO:0005634">
    <property type="term" value="C:nucleus"/>
    <property type="evidence" value="ECO:0007669"/>
    <property type="project" value="UniProtKB-SubCell"/>
</dbReference>
<feature type="coiled-coil region" evidence="12">
    <location>
        <begin position="1005"/>
        <end position="1074"/>
    </location>
</feature>
<comment type="subcellular location">
    <subcellularLocation>
        <location evidence="1">Nucleus</location>
    </subcellularLocation>
</comment>
<dbReference type="SUPFAM" id="SSF103637">
    <property type="entry name" value="CCHHC domain"/>
    <property type="match status" value="6"/>
</dbReference>
<feature type="compositionally biased region" description="Low complexity" evidence="13">
    <location>
        <begin position="633"/>
        <end position="655"/>
    </location>
</feature>
<feature type="domain" description="Myelin transcription factor 1" evidence="14">
    <location>
        <begin position="570"/>
        <end position="819"/>
    </location>
</feature>
<sequence length="1133" mass="127022">MEVDADEKRHRTRSKGVRVPVEPAIQELFSCPTPGCDGSGHVSGKYARHRSVYGCPLAKKRKTQDKQPQEPAPKRKPFVVKADNSSVDECYETDGTEEMDEKEEEEEEEDEEEEEYSDDKDHQMNCHNTRIMQDTEKDDNNNDEYDNYDELVAKSLLNLGKIAEDAAYRARTESEMNSNTSNSLEDDSDKNENIGRKSELSLDLDSDVVRETVDSLKLLAQGHGVVLSENINDRNYADNTSQQDNRNMNFVMLGKPVNNGLTEKIVEESDEEVCLSSLECLRNQCFDLARKLSETNPQERNQQQNMNTRQHVRQEDDFQGRTPDRNYSDMMNLMRLEEQLSPRSRTFSSCAKEDGCHERDDDTTSITSDRSEEVFDMTKGNLTLLEKAIALETERAKAMREKMAVEAGRRDNMRSYEEQSPRHLSGDDRKPKPSDGHVKKPYYDPSRTEKKESKCPTPGCDGTGHVTGLYPHHRSLSGCPHKDRVPPEILAMHENVLKCPTPGCTGRGHVNSNRNSHRSLSGCPIAAAEKLAKAQEKHQNCDVSKSNQASDRVLRPMCFVKQLEIPQYGYRNNVPTTTPRSNLAKELEKYSKTSFEYNSYDNHAYGKRAIAPKVQSRDISPKGYDAKRYCKNSSPTSSTTSSYAPSSSSNMSCGGGSSASSTCSKSSFDYTHDMEAAHMAATAILNLSTRCREMPQNLSTKPQDLCARNPDMEVDENGTLDLSMNKQRQRDGCCTILTPLEPMSPQRQAVMNNRCYQLNEGDCWDLPVDYTKMKPSRIDEDDSKEINPEDLDPFQEALEERRYPGEVTIPSPKPKYPQCKESKKDLITLSGCPLADKSIRSMLATSSQELKCPTPGCDGSGHITGNYASHRSLSGCPRAKKSGIRIAQSKEDKEDQEPIRCPVPGCDGQGHITGKYASHRSASGCPLAAKRQKDGYLNGSQFSWKSVKTEGMSCPTPGCDGSGHVSGSFLTHRSLSGCPRATSAMKKAKLSGEQMLTIKQRASNGIENDEEIKQLDEEIKELNESNSQMEADMIKLRTQITTMESNLKTIEEENKVIEQQNESLLHELANLSQSLIHSLANIQLPHMEPINEQNFDAYVTTLTDMYTNQDRYQSPENKALLENIKQAVRGIQV</sequence>
<keyword evidence="8" id="KW-0238">DNA-binding</keyword>
<dbReference type="GO" id="GO:0000978">
    <property type="term" value="F:RNA polymerase II cis-regulatory region sequence-specific DNA binding"/>
    <property type="evidence" value="ECO:0007669"/>
    <property type="project" value="TreeGrafter"/>
</dbReference>
<feature type="region of interest" description="Disordered" evidence="13">
    <location>
        <begin position="294"/>
        <end position="326"/>
    </location>
</feature>
<dbReference type="HOGENOM" id="CLU_007226_1_0_1"/>
<keyword evidence="12" id="KW-0175">Coiled coil</keyword>
<evidence type="ECO:0000256" key="3">
    <source>
        <dbReference type="ARBA" id="ARBA00022723"/>
    </source>
</evidence>
<dbReference type="GO" id="GO:0007399">
    <property type="term" value="P:nervous system development"/>
    <property type="evidence" value="ECO:0007669"/>
    <property type="project" value="UniProtKB-KW"/>
</dbReference>
<dbReference type="InterPro" id="IPR002515">
    <property type="entry name" value="Znf_C2H2C"/>
</dbReference>
<feature type="compositionally biased region" description="Basic and acidic residues" evidence="13">
    <location>
        <begin position="312"/>
        <end position="326"/>
    </location>
</feature>
<evidence type="ECO:0000256" key="12">
    <source>
        <dbReference type="SAM" id="Coils"/>
    </source>
</evidence>
<evidence type="ECO:0000256" key="1">
    <source>
        <dbReference type="ARBA" id="ARBA00004123"/>
    </source>
</evidence>
<feature type="region of interest" description="Disordered" evidence="13">
    <location>
        <begin position="612"/>
        <end position="655"/>
    </location>
</feature>
<keyword evidence="6" id="KW-0862">Zinc</keyword>
<evidence type="ECO:0000313" key="16">
    <source>
        <dbReference type="Proteomes" id="UP000007754"/>
    </source>
</evidence>
<feature type="compositionally biased region" description="Basic and acidic residues" evidence="13">
    <location>
        <begin position="615"/>
        <end position="628"/>
    </location>
</feature>
<evidence type="ECO:0000256" key="5">
    <source>
        <dbReference type="ARBA" id="ARBA00022771"/>
    </source>
</evidence>
<organism evidence="15 16">
    <name type="scientific">Taeniopygia guttata</name>
    <name type="common">Zebra finch</name>
    <name type="synonym">Poephila guttata</name>
    <dbReference type="NCBI Taxonomy" id="59729"/>
    <lineage>
        <taxon>Eukaryota</taxon>
        <taxon>Metazoa</taxon>
        <taxon>Chordata</taxon>
        <taxon>Craniata</taxon>
        <taxon>Vertebrata</taxon>
        <taxon>Euteleostomi</taxon>
        <taxon>Archelosauria</taxon>
        <taxon>Archosauria</taxon>
        <taxon>Dinosauria</taxon>
        <taxon>Saurischia</taxon>
        <taxon>Theropoda</taxon>
        <taxon>Coelurosauria</taxon>
        <taxon>Aves</taxon>
        <taxon>Neognathae</taxon>
        <taxon>Neoaves</taxon>
        <taxon>Telluraves</taxon>
        <taxon>Australaves</taxon>
        <taxon>Passeriformes</taxon>
        <taxon>Passeroidea</taxon>
        <taxon>Estrildidae</taxon>
        <taxon>Estrildinae</taxon>
        <taxon>Taeniopygia</taxon>
    </lineage>
</organism>
<dbReference type="GO" id="GO:0000981">
    <property type="term" value="F:DNA-binding transcription factor activity, RNA polymerase II-specific"/>
    <property type="evidence" value="ECO:0007669"/>
    <property type="project" value="TreeGrafter"/>
</dbReference>
<dbReference type="AlphaFoldDB" id="H0ZRW3"/>
<dbReference type="GO" id="GO:0008270">
    <property type="term" value="F:zinc ion binding"/>
    <property type="evidence" value="ECO:0007669"/>
    <property type="project" value="UniProtKB-KW"/>
</dbReference>
<feature type="region of interest" description="Disordered" evidence="13">
    <location>
        <begin position="339"/>
        <end position="372"/>
    </location>
</feature>
<feature type="compositionally biased region" description="Basic and acidic residues" evidence="13">
    <location>
        <begin position="351"/>
        <end position="362"/>
    </location>
</feature>
<feature type="compositionally biased region" description="Polar residues" evidence="13">
    <location>
        <begin position="294"/>
        <end position="309"/>
    </location>
</feature>
<evidence type="ECO:0000313" key="15">
    <source>
        <dbReference type="Ensembl" id="ENSTGUP00000013357.2"/>
    </source>
</evidence>
<comment type="similarity">
    <text evidence="2">Belongs to the MYT1 family.</text>
</comment>
<dbReference type="InterPro" id="IPR013681">
    <property type="entry name" value="Myelin_TF"/>
</dbReference>
<name>H0ZRW3_TAEGU</name>
<keyword evidence="5 11" id="KW-0863">Zinc-finger</keyword>
<dbReference type="STRING" id="59729.ENSTGUP00000034381"/>
<evidence type="ECO:0000256" key="11">
    <source>
        <dbReference type="PROSITE-ProRule" id="PRU01143"/>
    </source>
</evidence>
<reference evidence="15 16" key="1">
    <citation type="journal article" date="2010" name="Nature">
        <title>The genome of a songbird.</title>
        <authorList>
            <person name="Warren W.C."/>
            <person name="Clayton D.F."/>
            <person name="Ellegren H."/>
            <person name="Arnold A.P."/>
            <person name="Hillier L.W."/>
            <person name="Kunstner A."/>
            <person name="Searle S."/>
            <person name="White S."/>
            <person name="Vilella A.J."/>
            <person name="Fairley S."/>
            <person name="Heger A."/>
            <person name="Kong L."/>
            <person name="Ponting C.P."/>
            <person name="Jarvis E.D."/>
            <person name="Mello C.V."/>
            <person name="Minx P."/>
            <person name="Lovell P."/>
            <person name="Velho T.A."/>
            <person name="Ferris M."/>
            <person name="Balakrishnan C.N."/>
            <person name="Sinha S."/>
            <person name="Blatti C."/>
            <person name="London S.E."/>
            <person name="Li Y."/>
            <person name="Lin Y.C."/>
            <person name="George J."/>
            <person name="Sweedler J."/>
            <person name="Southey B."/>
            <person name="Gunaratne P."/>
            <person name="Watson M."/>
            <person name="Nam K."/>
            <person name="Backstrom N."/>
            <person name="Smeds L."/>
            <person name="Nabholz B."/>
            <person name="Itoh Y."/>
            <person name="Whitney O."/>
            <person name="Pfenning A.R."/>
            <person name="Howard J."/>
            <person name="Volker M."/>
            <person name="Skinner B.M."/>
            <person name="Griffin D.K."/>
            <person name="Ye L."/>
            <person name="McLaren W.M."/>
            <person name="Flicek P."/>
            <person name="Quesada V."/>
            <person name="Velasco G."/>
            <person name="Lopez-Otin C."/>
            <person name="Puente X.S."/>
            <person name="Olender T."/>
            <person name="Lancet D."/>
            <person name="Smit A.F."/>
            <person name="Hubley R."/>
            <person name="Konkel M.K."/>
            <person name="Walker J.A."/>
            <person name="Batzer M.A."/>
            <person name="Gu W."/>
            <person name="Pollock D.D."/>
            <person name="Chen L."/>
            <person name="Cheng Z."/>
            <person name="Eichler E.E."/>
            <person name="Stapley J."/>
            <person name="Slate J."/>
            <person name="Ekblom R."/>
            <person name="Birkhead T."/>
            <person name="Burke T."/>
            <person name="Burt D."/>
            <person name="Scharff C."/>
            <person name="Adam I."/>
            <person name="Richard H."/>
            <person name="Sultan M."/>
            <person name="Soldatov A."/>
            <person name="Lehrach H."/>
            <person name="Edwards S.V."/>
            <person name="Yang S.P."/>
            <person name="Li X."/>
            <person name="Graves T."/>
            <person name="Fulton L."/>
            <person name="Nelson J."/>
            <person name="Chinwalla A."/>
            <person name="Hou S."/>
            <person name="Mardis E.R."/>
            <person name="Wilson R.K."/>
        </authorList>
    </citation>
    <scope>NUCLEOTIDE SEQUENCE [LARGE SCALE GENOMIC DNA]</scope>
</reference>
<keyword evidence="16" id="KW-1185">Reference proteome</keyword>
<evidence type="ECO:0000256" key="8">
    <source>
        <dbReference type="ARBA" id="ARBA00023125"/>
    </source>
</evidence>
<keyword evidence="3" id="KW-0479">Metal-binding</keyword>
<dbReference type="PANTHER" id="PTHR10816">
    <property type="entry name" value="MYELIN TRANSCRIPTION FACTOR 1-RELATED"/>
    <property type="match status" value="1"/>
</dbReference>
<evidence type="ECO:0000256" key="9">
    <source>
        <dbReference type="ARBA" id="ARBA00023163"/>
    </source>
</evidence>
<evidence type="ECO:0000259" key="14">
    <source>
        <dbReference type="Pfam" id="PF08474"/>
    </source>
</evidence>
<feature type="compositionally biased region" description="Basic and acidic residues" evidence="13">
    <location>
        <begin position="401"/>
        <end position="454"/>
    </location>
</feature>
<dbReference type="Gene3D" id="4.10.320.30">
    <property type="match status" value="6"/>
</dbReference>
<proteinExistence type="inferred from homology"/>
<feature type="region of interest" description="Disordered" evidence="13">
    <location>
        <begin position="55"/>
        <end position="125"/>
    </location>
</feature>
<dbReference type="FunFam" id="4.10.320.30:FF:000001">
    <property type="entry name" value="Myelin transcription factor 1-like, a"/>
    <property type="match status" value="6"/>
</dbReference>
<keyword evidence="9" id="KW-0804">Transcription</keyword>
<keyword evidence="7" id="KW-0805">Transcription regulation</keyword>
<evidence type="ECO:0000256" key="6">
    <source>
        <dbReference type="ARBA" id="ARBA00022833"/>
    </source>
</evidence>
<reference evidence="15" key="2">
    <citation type="submission" date="2025-08" db="UniProtKB">
        <authorList>
            <consortium name="Ensembl"/>
        </authorList>
    </citation>
    <scope>IDENTIFICATION</scope>
</reference>